<dbReference type="EC" id="3.1.4.58" evidence="2"/>
<dbReference type="PANTHER" id="PTHR35561">
    <property type="entry name" value="RNA 2',3'-CYCLIC PHOSPHODIESTERASE"/>
    <property type="match status" value="1"/>
</dbReference>
<comment type="catalytic activity">
    <reaction evidence="2">
        <text>a 3'-end 2',3'-cyclophospho-ribonucleotide-RNA + H2O = a 3'-end 2'-phospho-ribonucleotide-RNA + H(+)</text>
        <dbReference type="Rhea" id="RHEA:11828"/>
        <dbReference type="Rhea" id="RHEA-COMP:10464"/>
        <dbReference type="Rhea" id="RHEA-COMP:17353"/>
        <dbReference type="ChEBI" id="CHEBI:15377"/>
        <dbReference type="ChEBI" id="CHEBI:15378"/>
        <dbReference type="ChEBI" id="CHEBI:83064"/>
        <dbReference type="ChEBI" id="CHEBI:173113"/>
        <dbReference type="EC" id="3.1.4.58"/>
    </reaction>
</comment>
<comment type="similarity">
    <text evidence="2">Belongs to the 2H phosphoesterase superfamily. ThpR family.</text>
</comment>
<evidence type="ECO:0000313" key="4">
    <source>
        <dbReference type="Proteomes" id="UP000632828"/>
    </source>
</evidence>
<dbReference type="InterPro" id="IPR004175">
    <property type="entry name" value="RNA_CPDase"/>
</dbReference>
<feature type="short sequence motif" description="HXTX 2" evidence="2">
    <location>
        <begin position="125"/>
        <end position="128"/>
    </location>
</feature>
<dbReference type="SUPFAM" id="SSF55144">
    <property type="entry name" value="LigT-like"/>
    <property type="match status" value="1"/>
</dbReference>
<comment type="caution">
    <text evidence="3">The sequence shown here is derived from an EMBL/GenBank/DDBJ whole genome shotgun (WGS) entry which is preliminary data.</text>
</comment>
<dbReference type="EMBL" id="JACWUN010000003">
    <property type="protein sequence ID" value="MBD1399735.1"/>
    <property type="molecule type" value="Genomic_DNA"/>
</dbReference>
<organism evidence="3 4">
    <name type="scientific">Pelovirga terrestris</name>
    <dbReference type="NCBI Taxonomy" id="2771352"/>
    <lineage>
        <taxon>Bacteria</taxon>
        <taxon>Pseudomonadati</taxon>
        <taxon>Thermodesulfobacteriota</taxon>
        <taxon>Desulfuromonadia</taxon>
        <taxon>Geobacterales</taxon>
        <taxon>Geobacteraceae</taxon>
        <taxon>Pelovirga</taxon>
    </lineage>
</organism>
<evidence type="ECO:0000313" key="3">
    <source>
        <dbReference type="EMBL" id="MBD1399735.1"/>
    </source>
</evidence>
<dbReference type="Pfam" id="PF13563">
    <property type="entry name" value="2_5_RNA_ligase2"/>
    <property type="match status" value="1"/>
</dbReference>
<reference evidence="3" key="1">
    <citation type="submission" date="2020-09" db="EMBL/GenBank/DDBJ databases">
        <title>Pelobacter alkaliphilus sp. nov., a novel anaerobic arsenate-reducing bacterium from terrestrial mud volcano.</title>
        <authorList>
            <person name="Khomyakova M.A."/>
            <person name="Merkel A.Y."/>
            <person name="Slobodkin A.I."/>
        </authorList>
    </citation>
    <scope>NUCLEOTIDE SEQUENCE</scope>
    <source>
        <strain evidence="3">M08fum</strain>
    </source>
</reference>
<dbReference type="GO" id="GO:0008664">
    <property type="term" value="F:RNA 2',3'-cyclic 3'-phosphodiesterase activity"/>
    <property type="evidence" value="ECO:0007669"/>
    <property type="project" value="UniProtKB-EC"/>
</dbReference>
<dbReference type="AlphaFoldDB" id="A0A8J6UHR7"/>
<dbReference type="GO" id="GO:0004113">
    <property type="term" value="F:2',3'-cyclic-nucleotide 3'-phosphodiesterase activity"/>
    <property type="evidence" value="ECO:0007669"/>
    <property type="project" value="InterPro"/>
</dbReference>
<evidence type="ECO:0000256" key="2">
    <source>
        <dbReference type="HAMAP-Rule" id="MF_01940"/>
    </source>
</evidence>
<dbReference type="PANTHER" id="PTHR35561:SF1">
    <property type="entry name" value="RNA 2',3'-CYCLIC PHOSPHODIESTERASE"/>
    <property type="match status" value="1"/>
</dbReference>
<feature type="active site" description="Proton donor" evidence="2">
    <location>
        <position position="40"/>
    </location>
</feature>
<name>A0A8J6UHR7_9BACT</name>
<dbReference type="InterPro" id="IPR009097">
    <property type="entry name" value="Cyclic_Pdiesterase"/>
</dbReference>
<sequence>MRTFIAIELPTDIKQHLGDITRQLRRSDVHAGWVKPDNLHLTLKFLRDIDDSLLPQLAEQIDQCAKQQTAFHADLNGLGFFPSQKRPRILYAAIQEPLPLMRLAQQLDQLLAPLGFAPEQRFHPHITLARIKNRKNLEKLQQMANDIALRQTFAVTAISLFNSTLYSDGARYRALQRSLLREPGL</sequence>
<proteinExistence type="inferred from homology"/>
<dbReference type="HAMAP" id="MF_01940">
    <property type="entry name" value="RNA_CPDase"/>
    <property type="match status" value="1"/>
</dbReference>
<feature type="short sequence motif" description="HXTX 1" evidence="2">
    <location>
        <begin position="40"/>
        <end position="43"/>
    </location>
</feature>
<gene>
    <name evidence="3" type="primary">thpR</name>
    <name evidence="3" type="ORF">ICT70_03535</name>
</gene>
<dbReference type="Proteomes" id="UP000632828">
    <property type="component" value="Unassembled WGS sequence"/>
</dbReference>
<accession>A0A8J6UHR7</accession>
<dbReference type="Gene3D" id="3.90.1140.10">
    <property type="entry name" value="Cyclic phosphodiesterase"/>
    <property type="match status" value="1"/>
</dbReference>
<dbReference type="RefSeq" id="WP_191154010.1">
    <property type="nucleotide sequence ID" value="NZ_JACWUN010000003.1"/>
</dbReference>
<protein>
    <recommendedName>
        <fullName evidence="2">RNA 2',3'-cyclic phosphodiesterase</fullName>
        <shortName evidence="2">RNA 2',3'-CPDase</shortName>
        <ecNumber evidence="2">3.1.4.58</ecNumber>
    </recommendedName>
</protein>
<evidence type="ECO:0000256" key="1">
    <source>
        <dbReference type="ARBA" id="ARBA00022801"/>
    </source>
</evidence>
<feature type="active site" description="Proton acceptor" evidence="2">
    <location>
        <position position="125"/>
    </location>
</feature>
<dbReference type="NCBIfam" id="TIGR02258">
    <property type="entry name" value="2_5_ligase"/>
    <property type="match status" value="1"/>
</dbReference>
<keyword evidence="4" id="KW-1185">Reference proteome</keyword>
<comment type="function">
    <text evidence="2">Hydrolyzes RNA 2',3'-cyclic phosphodiester to an RNA 2'-phosphomonoester.</text>
</comment>
<keyword evidence="1 2" id="KW-0378">Hydrolase</keyword>